<dbReference type="AlphaFoldDB" id="A0A4C1V3Q8"/>
<comment type="caution">
    <text evidence="2">The sequence shown here is derived from an EMBL/GenBank/DDBJ whole genome shotgun (WGS) entry which is preliminary data.</text>
</comment>
<reference evidence="2 3" key="1">
    <citation type="journal article" date="2019" name="Commun. Biol.">
        <title>The bagworm genome reveals a unique fibroin gene that provides high tensile strength.</title>
        <authorList>
            <person name="Kono N."/>
            <person name="Nakamura H."/>
            <person name="Ohtoshi R."/>
            <person name="Tomita M."/>
            <person name="Numata K."/>
            <person name="Arakawa K."/>
        </authorList>
    </citation>
    <scope>NUCLEOTIDE SEQUENCE [LARGE SCALE GENOMIC DNA]</scope>
</reference>
<dbReference type="Proteomes" id="UP000299102">
    <property type="component" value="Unassembled WGS sequence"/>
</dbReference>
<keyword evidence="3" id="KW-1185">Reference proteome</keyword>
<organism evidence="2 3">
    <name type="scientific">Eumeta variegata</name>
    <name type="common">Bagworm moth</name>
    <name type="synonym">Eumeta japonica</name>
    <dbReference type="NCBI Taxonomy" id="151549"/>
    <lineage>
        <taxon>Eukaryota</taxon>
        <taxon>Metazoa</taxon>
        <taxon>Ecdysozoa</taxon>
        <taxon>Arthropoda</taxon>
        <taxon>Hexapoda</taxon>
        <taxon>Insecta</taxon>
        <taxon>Pterygota</taxon>
        <taxon>Neoptera</taxon>
        <taxon>Endopterygota</taxon>
        <taxon>Lepidoptera</taxon>
        <taxon>Glossata</taxon>
        <taxon>Ditrysia</taxon>
        <taxon>Tineoidea</taxon>
        <taxon>Psychidae</taxon>
        <taxon>Oiketicinae</taxon>
        <taxon>Eumeta</taxon>
    </lineage>
</organism>
<evidence type="ECO:0000313" key="3">
    <source>
        <dbReference type="Proteomes" id="UP000299102"/>
    </source>
</evidence>
<sequence length="116" mass="12873">MFLLASYKIDKVIGNTVDIDPLLELCVQISRDCNVRCDVPDDEDVRGGRGGRGRAARPSPMELPRAPNGLSPERVRSRVIDRHTPGVRGVRRRPPASIYTRVSTSALSYPTHRVIP</sequence>
<evidence type="ECO:0000256" key="1">
    <source>
        <dbReference type="SAM" id="MobiDB-lite"/>
    </source>
</evidence>
<proteinExistence type="predicted"/>
<feature type="region of interest" description="Disordered" evidence="1">
    <location>
        <begin position="39"/>
        <end position="74"/>
    </location>
</feature>
<accession>A0A4C1V3Q8</accession>
<evidence type="ECO:0000313" key="2">
    <source>
        <dbReference type="EMBL" id="GBP33438.1"/>
    </source>
</evidence>
<dbReference type="EMBL" id="BGZK01000274">
    <property type="protein sequence ID" value="GBP33438.1"/>
    <property type="molecule type" value="Genomic_DNA"/>
</dbReference>
<protein>
    <submittedName>
        <fullName evidence="2">Uncharacterized protein</fullName>
    </submittedName>
</protein>
<gene>
    <name evidence="2" type="ORF">EVAR_23840_1</name>
</gene>
<name>A0A4C1V3Q8_EUMVA</name>